<sequence>MPQRPDTLETVRLAVELLRRIPRGRKITTGQLHQQLQDAGIERNLRTIQRQLEMLSTHFDIERDDRSKPHGYRWKENAHSLAVPHITPQESLLLQLAEEQLRHLLPTRLMQSMDGFFTQARRNLSNAPDTALERQWPHKVRVVATSQPLLPPAIAPGVLEAVSEALYANCWLELDYRNATGTCKSVKVMPLGLAQQGPRLYLVCRYDGFDNERSLALHRIQKAQASTLTFERPDDFDLQEYDEDGRFGFGEGQRIALSFHIEKGAGFHLRETPLSRDQKIREIDEDWMEIKATVVDSAMLEWWLRGFGDSVHQVKRRKIRRHITSTPSMSSIQ</sequence>
<accession>A0ABW5ETQ5</accession>
<protein>
    <submittedName>
        <fullName evidence="3">Helix-turn-helix transcriptional regulator</fullName>
    </submittedName>
</protein>
<dbReference type="PANTHER" id="PTHR34580:SF1">
    <property type="entry name" value="PROTEIN PAFC"/>
    <property type="match status" value="1"/>
</dbReference>
<feature type="domain" description="WCX" evidence="2">
    <location>
        <begin position="260"/>
        <end position="323"/>
    </location>
</feature>
<evidence type="ECO:0000259" key="2">
    <source>
        <dbReference type="Pfam" id="PF25583"/>
    </source>
</evidence>
<dbReference type="Pfam" id="PF25583">
    <property type="entry name" value="WCX"/>
    <property type="match status" value="1"/>
</dbReference>
<evidence type="ECO:0000313" key="4">
    <source>
        <dbReference type="Proteomes" id="UP001597287"/>
    </source>
</evidence>
<proteinExistence type="predicted"/>
<dbReference type="Pfam" id="PF13280">
    <property type="entry name" value="WYL"/>
    <property type="match status" value="1"/>
</dbReference>
<dbReference type="InterPro" id="IPR057727">
    <property type="entry name" value="WCX_dom"/>
</dbReference>
<evidence type="ECO:0000259" key="1">
    <source>
        <dbReference type="Pfam" id="PF13280"/>
    </source>
</evidence>
<evidence type="ECO:0000313" key="3">
    <source>
        <dbReference type="EMBL" id="MFD2321415.1"/>
    </source>
</evidence>
<feature type="domain" description="WYL" evidence="1">
    <location>
        <begin position="158"/>
        <end position="224"/>
    </location>
</feature>
<organism evidence="3 4">
    <name type="scientific">Delftia deserti</name>
    <dbReference type="NCBI Taxonomy" id="1651218"/>
    <lineage>
        <taxon>Bacteria</taxon>
        <taxon>Pseudomonadati</taxon>
        <taxon>Pseudomonadota</taxon>
        <taxon>Betaproteobacteria</taxon>
        <taxon>Burkholderiales</taxon>
        <taxon>Comamonadaceae</taxon>
        <taxon>Delftia</taxon>
    </lineage>
</organism>
<dbReference type="PANTHER" id="PTHR34580">
    <property type="match status" value="1"/>
</dbReference>
<dbReference type="InterPro" id="IPR051534">
    <property type="entry name" value="CBASS_pafABC_assoc_protein"/>
</dbReference>
<reference evidence="4" key="1">
    <citation type="journal article" date="2019" name="Int. J. Syst. Evol. Microbiol.">
        <title>The Global Catalogue of Microorganisms (GCM) 10K type strain sequencing project: providing services to taxonomists for standard genome sequencing and annotation.</title>
        <authorList>
            <consortium name="The Broad Institute Genomics Platform"/>
            <consortium name="The Broad Institute Genome Sequencing Center for Infectious Disease"/>
            <person name="Wu L."/>
            <person name="Ma J."/>
        </authorList>
    </citation>
    <scope>NUCLEOTIDE SEQUENCE [LARGE SCALE GENOMIC DNA]</scope>
    <source>
        <strain evidence="4">CCUG 62793</strain>
    </source>
</reference>
<comment type="caution">
    <text evidence="3">The sequence shown here is derived from an EMBL/GenBank/DDBJ whole genome shotgun (WGS) entry which is preliminary data.</text>
</comment>
<dbReference type="PROSITE" id="PS52050">
    <property type="entry name" value="WYL"/>
    <property type="match status" value="1"/>
</dbReference>
<dbReference type="EMBL" id="JBHUIG010000027">
    <property type="protein sequence ID" value="MFD2321415.1"/>
    <property type="molecule type" value="Genomic_DNA"/>
</dbReference>
<dbReference type="RefSeq" id="WP_312377084.1">
    <property type="nucleotide sequence ID" value="NZ_JBHSIH010000001.1"/>
</dbReference>
<dbReference type="InterPro" id="IPR026881">
    <property type="entry name" value="WYL_dom"/>
</dbReference>
<name>A0ABW5ETQ5_9BURK</name>
<keyword evidence="4" id="KW-1185">Reference proteome</keyword>
<gene>
    <name evidence="3" type="ORF">ACFSPV_22205</name>
</gene>
<dbReference type="Proteomes" id="UP001597287">
    <property type="component" value="Unassembled WGS sequence"/>
</dbReference>